<feature type="transmembrane region" description="Helical" evidence="6">
    <location>
        <begin position="284"/>
        <end position="302"/>
    </location>
</feature>
<dbReference type="InterPro" id="IPR050833">
    <property type="entry name" value="Poly_Biosynth_Transport"/>
</dbReference>
<feature type="transmembrane region" description="Helical" evidence="6">
    <location>
        <begin position="210"/>
        <end position="233"/>
    </location>
</feature>
<evidence type="ECO:0000256" key="6">
    <source>
        <dbReference type="SAM" id="Phobius"/>
    </source>
</evidence>
<feature type="transmembrane region" description="Helical" evidence="6">
    <location>
        <begin position="375"/>
        <end position="398"/>
    </location>
</feature>
<sequence>MSGVIGGPVVATVATRLLIVAGGLVSSVLTARWLSPSGRGEYFLIVTLAQTLAQFGNFGLQSSNTYFVARDRSLRGPLLANSIWIAVGVGGVGSLIVILALEMMGAASGGGRLWFAALLAPATLFFMFGTNLLVGLKRIGTYNKFQLGSNYGVLLCLVVAAALGAGPRGFVAASTLGWTAVSVALVVALRRGSSASLGFNRPVFREGFRYSLNAYIVTLCGFLVLRSNVFILSALRGPEQVGYYSIASQIADIMGILPQSMALVLFPTLITTEEGRLRTTLRHMMIVGMLLAAGCGIVGILAEPFVRAVFGQKFLAAVPLLRWMLPGVFFVGLTSVVSQYLAASGFPASLVAVWMAGSAAAAGLGWVLIPGSSGAGAAIAVSLTHAGIFIAVLGLSVAHSRRHLAESRITNIVPDGAIA</sequence>
<feature type="transmembrane region" description="Helical" evidence="6">
    <location>
        <begin position="349"/>
        <end position="369"/>
    </location>
</feature>
<comment type="caution">
    <text evidence="7">The sequence shown here is derived from an EMBL/GenBank/DDBJ whole genome shotgun (WGS) entry which is preliminary data.</text>
</comment>
<gene>
    <name evidence="7" type="ORF">E6K73_09365</name>
</gene>
<dbReference type="EMBL" id="VBOT01000116">
    <property type="protein sequence ID" value="TMQ49769.1"/>
    <property type="molecule type" value="Genomic_DNA"/>
</dbReference>
<evidence type="ECO:0000313" key="8">
    <source>
        <dbReference type="Proteomes" id="UP000320184"/>
    </source>
</evidence>
<dbReference type="Pfam" id="PF13440">
    <property type="entry name" value="Polysacc_synt_3"/>
    <property type="match status" value="1"/>
</dbReference>
<keyword evidence="5 6" id="KW-0472">Membrane</keyword>
<protein>
    <recommendedName>
        <fullName evidence="9">Lipopolysaccharide biosynthesis protein</fullName>
    </recommendedName>
</protein>
<keyword evidence="4 6" id="KW-1133">Transmembrane helix</keyword>
<comment type="subcellular location">
    <subcellularLocation>
        <location evidence="1">Cell membrane</location>
        <topology evidence="1">Multi-pass membrane protein</topology>
    </subcellularLocation>
</comment>
<evidence type="ECO:0000256" key="5">
    <source>
        <dbReference type="ARBA" id="ARBA00023136"/>
    </source>
</evidence>
<accession>A0A538SEH2</accession>
<evidence type="ECO:0000256" key="2">
    <source>
        <dbReference type="ARBA" id="ARBA00022475"/>
    </source>
</evidence>
<evidence type="ECO:0000313" key="7">
    <source>
        <dbReference type="EMBL" id="TMQ49769.1"/>
    </source>
</evidence>
<feature type="transmembrane region" description="Helical" evidence="6">
    <location>
        <begin position="81"/>
        <end position="101"/>
    </location>
</feature>
<dbReference type="PANTHER" id="PTHR30250">
    <property type="entry name" value="PST FAMILY PREDICTED COLANIC ACID TRANSPORTER"/>
    <property type="match status" value="1"/>
</dbReference>
<dbReference type="AlphaFoldDB" id="A0A538SEH2"/>
<name>A0A538SEH2_UNCEI</name>
<feature type="transmembrane region" description="Helical" evidence="6">
    <location>
        <begin position="9"/>
        <end position="30"/>
    </location>
</feature>
<feature type="transmembrane region" description="Helical" evidence="6">
    <location>
        <begin position="171"/>
        <end position="189"/>
    </location>
</feature>
<dbReference type="Proteomes" id="UP000320184">
    <property type="component" value="Unassembled WGS sequence"/>
</dbReference>
<feature type="transmembrane region" description="Helical" evidence="6">
    <location>
        <begin position="314"/>
        <end position="337"/>
    </location>
</feature>
<evidence type="ECO:0000256" key="1">
    <source>
        <dbReference type="ARBA" id="ARBA00004651"/>
    </source>
</evidence>
<keyword evidence="2" id="KW-1003">Cell membrane</keyword>
<keyword evidence="3 6" id="KW-0812">Transmembrane</keyword>
<evidence type="ECO:0000256" key="3">
    <source>
        <dbReference type="ARBA" id="ARBA00022692"/>
    </source>
</evidence>
<dbReference type="GO" id="GO:0005886">
    <property type="term" value="C:plasma membrane"/>
    <property type="evidence" value="ECO:0007669"/>
    <property type="project" value="UniProtKB-SubCell"/>
</dbReference>
<proteinExistence type="predicted"/>
<feature type="transmembrane region" description="Helical" evidence="6">
    <location>
        <begin position="148"/>
        <end position="165"/>
    </location>
</feature>
<evidence type="ECO:0008006" key="9">
    <source>
        <dbReference type="Google" id="ProtNLM"/>
    </source>
</evidence>
<feature type="transmembrane region" description="Helical" evidence="6">
    <location>
        <begin position="253"/>
        <end position="272"/>
    </location>
</feature>
<evidence type="ECO:0000256" key="4">
    <source>
        <dbReference type="ARBA" id="ARBA00022989"/>
    </source>
</evidence>
<dbReference type="PANTHER" id="PTHR30250:SF11">
    <property type="entry name" value="O-ANTIGEN TRANSPORTER-RELATED"/>
    <property type="match status" value="1"/>
</dbReference>
<feature type="transmembrane region" description="Helical" evidence="6">
    <location>
        <begin position="113"/>
        <end position="136"/>
    </location>
</feature>
<reference evidence="7 8" key="1">
    <citation type="journal article" date="2019" name="Nat. Microbiol.">
        <title>Mediterranean grassland soil C-N compound turnover is dependent on rainfall and depth, and is mediated by genomically divergent microorganisms.</title>
        <authorList>
            <person name="Diamond S."/>
            <person name="Andeer P.F."/>
            <person name="Li Z."/>
            <person name="Crits-Christoph A."/>
            <person name="Burstein D."/>
            <person name="Anantharaman K."/>
            <person name="Lane K.R."/>
            <person name="Thomas B.C."/>
            <person name="Pan C."/>
            <person name="Northen T.R."/>
            <person name="Banfield J.F."/>
        </authorList>
    </citation>
    <scope>NUCLEOTIDE SEQUENCE [LARGE SCALE GENOMIC DNA]</scope>
    <source>
        <strain evidence="7">WS_3</strain>
    </source>
</reference>
<organism evidence="7 8">
    <name type="scientific">Eiseniibacteriota bacterium</name>
    <dbReference type="NCBI Taxonomy" id="2212470"/>
    <lineage>
        <taxon>Bacteria</taxon>
        <taxon>Candidatus Eiseniibacteriota</taxon>
    </lineage>
</organism>